<name>A0A2M7ASA1_9BACT</name>
<evidence type="ECO:0000256" key="8">
    <source>
        <dbReference type="ARBA" id="ARBA00022842"/>
    </source>
</evidence>
<comment type="subunit">
    <text evidence="10">Monomer.</text>
</comment>
<evidence type="ECO:0000256" key="13">
    <source>
        <dbReference type="RuleBase" id="RU003785"/>
    </source>
</evidence>
<comment type="function">
    <text evidence="2 10 12">Catalyzes the transfer of a dimethylallyl group onto the adenine at position 37 in tRNAs that read codons beginning with uridine, leading to the formation of N6-(dimethylallyl)adenosine (i(6)A).</text>
</comment>
<evidence type="ECO:0000256" key="2">
    <source>
        <dbReference type="ARBA" id="ARBA00003213"/>
    </source>
</evidence>
<dbReference type="SUPFAM" id="SSF52540">
    <property type="entry name" value="P-loop containing nucleoside triphosphate hydrolases"/>
    <property type="match status" value="2"/>
</dbReference>
<dbReference type="PANTHER" id="PTHR11088">
    <property type="entry name" value="TRNA DIMETHYLALLYLTRANSFERASE"/>
    <property type="match status" value="1"/>
</dbReference>
<dbReference type="GO" id="GO:0005524">
    <property type="term" value="F:ATP binding"/>
    <property type="evidence" value="ECO:0007669"/>
    <property type="project" value="UniProtKB-UniRule"/>
</dbReference>
<feature type="binding site" evidence="10">
    <location>
        <begin position="20"/>
        <end position="27"/>
    </location>
    <ligand>
        <name>ATP</name>
        <dbReference type="ChEBI" id="CHEBI:30616"/>
    </ligand>
</feature>
<keyword evidence="7 10" id="KW-0067">ATP-binding</keyword>
<organism evidence="14 15">
    <name type="scientific">Candidatus Shapirobacteria bacterium CG06_land_8_20_14_3_00_40_12</name>
    <dbReference type="NCBI Taxonomy" id="1974881"/>
    <lineage>
        <taxon>Bacteria</taxon>
        <taxon>Candidatus Shapironibacteriota</taxon>
    </lineage>
</organism>
<evidence type="ECO:0000256" key="12">
    <source>
        <dbReference type="RuleBase" id="RU003784"/>
    </source>
</evidence>
<evidence type="ECO:0000256" key="4">
    <source>
        <dbReference type="ARBA" id="ARBA00022679"/>
    </source>
</evidence>
<proteinExistence type="inferred from homology"/>
<comment type="caution">
    <text evidence="14">The sequence shown here is derived from an EMBL/GenBank/DDBJ whole genome shotgun (WGS) entry which is preliminary data.</text>
</comment>
<dbReference type="Gene3D" id="3.40.50.300">
    <property type="entry name" value="P-loop containing nucleotide triphosphate hydrolases"/>
    <property type="match status" value="1"/>
</dbReference>
<keyword evidence="4 10" id="KW-0808">Transferase</keyword>
<dbReference type="EMBL" id="PEWA01000027">
    <property type="protein sequence ID" value="PIU73433.1"/>
    <property type="molecule type" value="Genomic_DNA"/>
</dbReference>
<feature type="site" description="Interaction with substrate tRNA" evidence="10">
    <location>
        <position position="132"/>
    </location>
</feature>
<keyword evidence="5 10" id="KW-0819">tRNA processing</keyword>
<dbReference type="NCBIfam" id="TIGR00174">
    <property type="entry name" value="miaA"/>
    <property type="match status" value="1"/>
</dbReference>
<feature type="region of interest" description="Interaction with substrate tRNA" evidence="10">
    <location>
        <begin position="45"/>
        <end position="48"/>
    </location>
</feature>
<protein>
    <recommendedName>
        <fullName evidence="10">tRNA dimethylallyltransferase</fullName>
        <ecNumber evidence="10">2.5.1.75</ecNumber>
    </recommendedName>
    <alternativeName>
        <fullName evidence="10">Dimethylallyl diphosphate:tRNA dimethylallyltransferase</fullName>
        <shortName evidence="10">DMAPP:tRNA dimethylallyltransferase</shortName>
        <shortName evidence="10">DMATase</shortName>
    </alternativeName>
    <alternativeName>
        <fullName evidence="10">Isopentenyl-diphosphate:tRNA isopentenyltransferase</fullName>
        <shortName evidence="10">IPP transferase</shortName>
        <shortName evidence="10">IPPT</shortName>
        <shortName evidence="10">IPTase</shortName>
    </alternativeName>
</protein>
<evidence type="ECO:0000313" key="15">
    <source>
        <dbReference type="Proteomes" id="UP000231407"/>
    </source>
</evidence>
<dbReference type="InterPro" id="IPR039657">
    <property type="entry name" value="Dimethylallyltransferase"/>
</dbReference>
<evidence type="ECO:0000256" key="11">
    <source>
        <dbReference type="RuleBase" id="RU003783"/>
    </source>
</evidence>
<evidence type="ECO:0000256" key="3">
    <source>
        <dbReference type="ARBA" id="ARBA00005842"/>
    </source>
</evidence>
<keyword evidence="6 10" id="KW-0547">Nucleotide-binding</keyword>
<comment type="cofactor">
    <cofactor evidence="1 10">
        <name>Mg(2+)</name>
        <dbReference type="ChEBI" id="CHEBI:18420"/>
    </cofactor>
</comment>
<dbReference type="Pfam" id="PF01715">
    <property type="entry name" value="IPPT"/>
    <property type="match status" value="1"/>
</dbReference>
<comment type="catalytic activity">
    <reaction evidence="9 10 11">
        <text>adenosine(37) in tRNA + dimethylallyl diphosphate = N(6)-dimethylallyladenosine(37) in tRNA + diphosphate</text>
        <dbReference type="Rhea" id="RHEA:26482"/>
        <dbReference type="Rhea" id="RHEA-COMP:10162"/>
        <dbReference type="Rhea" id="RHEA-COMP:10375"/>
        <dbReference type="ChEBI" id="CHEBI:33019"/>
        <dbReference type="ChEBI" id="CHEBI:57623"/>
        <dbReference type="ChEBI" id="CHEBI:74411"/>
        <dbReference type="ChEBI" id="CHEBI:74415"/>
        <dbReference type="EC" id="2.5.1.75"/>
    </reaction>
</comment>
<dbReference type="EC" id="2.5.1.75" evidence="10"/>
<dbReference type="InterPro" id="IPR018022">
    <property type="entry name" value="IPT"/>
</dbReference>
<evidence type="ECO:0000256" key="9">
    <source>
        <dbReference type="ARBA" id="ARBA00049563"/>
    </source>
</evidence>
<dbReference type="HAMAP" id="MF_00185">
    <property type="entry name" value="IPP_trans"/>
    <property type="match status" value="1"/>
</dbReference>
<evidence type="ECO:0000256" key="1">
    <source>
        <dbReference type="ARBA" id="ARBA00001946"/>
    </source>
</evidence>
<evidence type="ECO:0000256" key="6">
    <source>
        <dbReference type="ARBA" id="ARBA00022741"/>
    </source>
</evidence>
<dbReference type="AlphaFoldDB" id="A0A2M7ASA1"/>
<evidence type="ECO:0000256" key="10">
    <source>
        <dbReference type="HAMAP-Rule" id="MF_00185"/>
    </source>
</evidence>
<accession>A0A2M7ASA1</accession>
<evidence type="ECO:0000256" key="5">
    <source>
        <dbReference type="ARBA" id="ARBA00022694"/>
    </source>
</evidence>
<dbReference type="GO" id="GO:0006400">
    <property type="term" value="P:tRNA modification"/>
    <property type="evidence" value="ECO:0007669"/>
    <property type="project" value="TreeGrafter"/>
</dbReference>
<feature type="site" description="Interaction with substrate tRNA" evidence="10">
    <location>
        <position position="108"/>
    </location>
</feature>
<sequence length="332" mass="38419">MFSLALAIKLSIRKLLIISGPTASGKTALAVKIAKKFNSELISADSRQIYKYLDIGVGKDHPKGFPIHLIDLIEPNQKFSVSQFRKLALEKISEIQAKNKLPILVGGSGFYIDAVINPRYNTFFIKPNFVLRKILFRLPVSLLQLFLKIVDKKTLLKLNNSDFNNPIRLVRKIEIKLSTPQAPLFQGGVSEGRGGFDVLHLSLTAPRQYLYDRIDARVESRLKQGHIKELKSLLKKYKWSDPGLKISAYITLKLYIKHLVETHDRASLQKIKDKCLQKWKYAEHRDARRQLTWFKKYTHGFFIDITNPNYQKEVFKTVNKFLIKNYLRYNQS</sequence>
<gene>
    <name evidence="10 14" type="primary">miaA</name>
    <name evidence="14" type="ORF">COS78_02265</name>
</gene>
<evidence type="ECO:0000256" key="7">
    <source>
        <dbReference type="ARBA" id="ARBA00022840"/>
    </source>
</evidence>
<evidence type="ECO:0000313" key="14">
    <source>
        <dbReference type="EMBL" id="PIU73433.1"/>
    </source>
</evidence>
<keyword evidence="8 10" id="KW-0460">Magnesium</keyword>
<reference evidence="15" key="1">
    <citation type="submission" date="2017-09" db="EMBL/GenBank/DDBJ databases">
        <title>Depth-based differentiation of microbial function through sediment-hosted aquifers and enrichment of novel symbionts in the deep terrestrial subsurface.</title>
        <authorList>
            <person name="Probst A.J."/>
            <person name="Ladd B."/>
            <person name="Jarett J.K."/>
            <person name="Geller-Mcgrath D.E."/>
            <person name="Sieber C.M.K."/>
            <person name="Emerson J.B."/>
            <person name="Anantharaman K."/>
            <person name="Thomas B.C."/>
            <person name="Malmstrom R."/>
            <person name="Stieglmeier M."/>
            <person name="Klingl A."/>
            <person name="Woyke T."/>
            <person name="Ryan C.M."/>
            <person name="Banfield J.F."/>
        </authorList>
    </citation>
    <scope>NUCLEOTIDE SEQUENCE [LARGE SCALE GENOMIC DNA]</scope>
</reference>
<feature type="binding site" evidence="10">
    <location>
        <begin position="22"/>
        <end position="27"/>
    </location>
    <ligand>
        <name>substrate</name>
    </ligand>
</feature>
<dbReference type="PANTHER" id="PTHR11088:SF60">
    <property type="entry name" value="TRNA DIMETHYLALLYLTRANSFERASE"/>
    <property type="match status" value="1"/>
</dbReference>
<comment type="similarity">
    <text evidence="3 10 13">Belongs to the IPP transferase family.</text>
</comment>
<dbReference type="InterPro" id="IPR027417">
    <property type="entry name" value="P-loop_NTPase"/>
</dbReference>
<dbReference type="Proteomes" id="UP000231407">
    <property type="component" value="Unassembled WGS sequence"/>
</dbReference>
<comment type="caution">
    <text evidence="10">Lacks conserved residue(s) required for the propagation of feature annotation.</text>
</comment>
<dbReference type="GO" id="GO:0052381">
    <property type="term" value="F:tRNA dimethylallyltransferase activity"/>
    <property type="evidence" value="ECO:0007669"/>
    <property type="project" value="UniProtKB-UniRule"/>
</dbReference>